<dbReference type="Proteomes" id="UP001454036">
    <property type="component" value="Unassembled WGS sequence"/>
</dbReference>
<sequence length="133" mass="15117">MQGDPMSMLEKLPNLQKLKLGTCSFVWKEMACHATGFPQLRSLSLSSLGNLEKWVIEDGAMPNLSHLEIYECLQLQMIPDGIKFLGSLKKMNIVHMPEEFCARVHVNDDGREGIDFHKVIHVYPLLPSPYDHP</sequence>
<dbReference type="AlphaFoldDB" id="A0AAV3RE58"/>
<organism evidence="1 2">
    <name type="scientific">Lithospermum erythrorhizon</name>
    <name type="common">Purple gromwell</name>
    <name type="synonym">Lithospermum officinale var. erythrorhizon</name>
    <dbReference type="NCBI Taxonomy" id="34254"/>
    <lineage>
        <taxon>Eukaryota</taxon>
        <taxon>Viridiplantae</taxon>
        <taxon>Streptophyta</taxon>
        <taxon>Embryophyta</taxon>
        <taxon>Tracheophyta</taxon>
        <taxon>Spermatophyta</taxon>
        <taxon>Magnoliopsida</taxon>
        <taxon>eudicotyledons</taxon>
        <taxon>Gunneridae</taxon>
        <taxon>Pentapetalae</taxon>
        <taxon>asterids</taxon>
        <taxon>lamiids</taxon>
        <taxon>Boraginales</taxon>
        <taxon>Boraginaceae</taxon>
        <taxon>Boraginoideae</taxon>
        <taxon>Lithospermeae</taxon>
        <taxon>Lithospermum</taxon>
    </lineage>
</organism>
<dbReference type="Gene3D" id="3.80.10.10">
    <property type="entry name" value="Ribonuclease Inhibitor"/>
    <property type="match status" value="1"/>
</dbReference>
<dbReference type="InterPro" id="IPR032675">
    <property type="entry name" value="LRR_dom_sf"/>
</dbReference>
<proteinExistence type="predicted"/>
<comment type="caution">
    <text evidence="1">The sequence shown here is derived from an EMBL/GenBank/DDBJ whole genome shotgun (WGS) entry which is preliminary data.</text>
</comment>
<evidence type="ECO:0000313" key="2">
    <source>
        <dbReference type="Proteomes" id="UP001454036"/>
    </source>
</evidence>
<evidence type="ECO:0008006" key="3">
    <source>
        <dbReference type="Google" id="ProtNLM"/>
    </source>
</evidence>
<protein>
    <recommendedName>
        <fullName evidence="3">Disease resistance protein</fullName>
    </recommendedName>
</protein>
<dbReference type="SUPFAM" id="SSF52047">
    <property type="entry name" value="RNI-like"/>
    <property type="match status" value="1"/>
</dbReference>
<dbReference type="PANTHER" id="PTHR15140">
    <property type="entry name" value="TUBULIN-SPECIFIC CHAPERONE E"/>
    <property type="match status" value="1"/>
</dbReference>
<dbReference type="PANTHER" id="PTHR15140:SF6">
    <property type="entry name" value="TUBULIN-SPECIFIC CHAPERONE COFACTOR E-LIKE PROTEIN"/>
    <property type="match status" value="1"/>
</dbReference>
<reference evidence="1 2" key="1">
    <citation type="submission" date="2024-01" db="EMBL/GenBank/DDBJ databases">
        <title>The complete chloroplast genome sequence of Lithospermum erythrorhizon: insights into the phylogenetic relationship among Boraginaceae species and the maternal lineages of purple gromwells.</title>
        <authorList>
            <person name="Okada T."/>
            <person name="Watanabe K."/>
        </authorList>
    </citation>
    <scope>NUCLEOTIDE SEQUENCE [LARGE SCALE GENOMIC DNA]</scope>
</reference>
<evidence type="ECO:0000313" key="1">
    <source>
        <dbReference type="EMBL" id="GAA0173596.1"/>
    </source>
</evidence>
<keyword evidence="2" id="KW-1185">Reference proteome</keyword>
<dbReference type="EMBL" id="BAABME010008677">
    <property type="protein sequence ID" value="GAA0173596.1"/>
    <property type="molecule type" value="Genomic_DNA"/>
</dbReference>
<name>A0AAV3RE58_LITER</name>
<gene>
    <name evidence="1" type="ORF">LIER_27177</name>
</gene>
<accession>A0AAV3RE58</accession>